<dbReference type="Proteomes" id="UP001387364">
    <property type="component" value="Chromosome"/>
</dbReference>
<evidence type="ECO:0000313" key="2">
    <source>
        <dbReference type="Proteomes" id="UP001387364"/>
    </source>
</evidence>
<gene>
    <name evidence="1" type="ORF">WDJ61_10575</name>
</gene>
<dbReference type="RefSeq" id="WP_338749483.1">
    <property type="nucleotide sequence ID" value="NZ_CP147404.1"/>
</dbReference>
<accession>A0ABZ2N380</accession>
<organism evidence="1 2">
    <name type="scientific">Bacillus kandeliae</name>
    <dbReference type="NCBI Taxonomy" id="3129297"/>
    <lineage>
        <taxon>Bacteria</taxon>
        <taxon>Bacillati</taxon>
        <taxon>Bacillota</taxon>
        <taxon>Bacilli</taxon>
        <taxon>Bacillales</taxon>
        <taxon>Bacillaceae</taxon>
        <taxon>Bacillus</taxon>
    </lineage>
</organism>
<reference evidence="1 2" key="1">
    <citation type="submission" date="2024-02" db="EMBL/GenBank/DDBJ databases">
        <title>Seven novel Bacillus-like species.</title>
        <authorList>
            <person name="Liu G."/>
        </authorList>
    </citation>
    <scope>NUCLEOTIDE SEQUENCE [LARGE SCALE GENOMIC DNA]</scope>
    <source>
        <strain evidence="1 2">FJAT-52991</strain>
    </source>
</reference>
<dbReference type="EMBL" id="CP147404">
    <property type="protein sequence ID" value="WXB91717.1"/>
    <property type="molecule type" value="Genomic_DNA"/>
</dbReference>
<keyword evidence="2" id="KW-1185">Reference proteome</keyword>
<name>A0ABZ2N380_9BACI</name>
<proteinExistence type="predicted"/>
<sequence length="150" mass="17642">MDWKEVKDSKDIENLLKLFGGFHDSCLKELYMWTESYVDEDLSMGMSTELDTNVRILFQRQFCNPSAIEILFEGVTQFHIVPSPINYDSIIYEAKIILHNGLFYWVDDYEWEPDGVTHGAENWISSKSLKWRDVSSWMGKQNRYGVLIQD</sequence>
<protein>
    <submittedName>
        <fullName evidence="1">Uncharacterized protein</fullName>
    </submittedName>
</protein>
<evidence type="ECO:0000313" key="1">
    <source>
        <dbReference type="EMBL" id="WXB91717.1"/>
    </source>
</evidence>